<protein>
    <recommendedName>
        <fullName evidence="4">Proteinase inhibitor I42 chagasin domain-containing protein</fullName>
    </recommendedName>
</protein>
<name>A0A556QPP2_9BACT</name>
<evidence type="ECO:0000313" key="2">
    <source>
        <dbReference type="EMBL" id="TSJ78613.1"/>
    </source>
</evidence>
<evidence type="ECO:0008006" key="4">
    <source>
        <dbReference type="Google" id="ProtNLM"/>
    </source>
</evidence>
<comment type="caution">
    <text evidence="2">The sequence shown here is derived from an EMBL/GenBank/DDBJ whole genome shotgun (WGS) entry which is preliminary data.</text>
</comment>
<evidence type="ECO:0000313" key="3">
    <source>
        <dbReference type="Proteomes" id="UP000315648"/>
    </source>
</evidence>
<dbReference type="RefSeq" id="WP_144228954.1">
    <property type="nucleotide sequence ID" value="NZ_CBCRVV010000002.1"/>
</dbReference>
<gene>
    <name evidence="2" type="ORF">FPL22_04735</name>
</gene>
<accession>A0A556QPP2</accession>
<proteinExistence type="predicted"/>
<evidence type="ECO:0000256" key="1">
    <source>
        <dbReference type="SAM" id="SignalP"/>
    </source>
</evidence>
<keyword evidence="3" id="KW-1185">Reference proteome</keyword>
<dbReference type="Proteomes" id="UP000315648">
    <property type="component" value="Unassembled WGS sequence"/>
</dbReference>
<organism evidence="2 3">
    <name type="scientific">Rariglobus hedericola</name>
    <dbReference type="NCBI Taxonomy" id="2597822"/>
    <lineage>
        <taxon>Bacteria</taxon>
        <taxon>Pseudomonadati</taxon>
        <taxon>Verrucomicrobiota</taxon>
        <taxon>Opitutia</taxon>
        <taxon>Opitutales</taxon>
        <taxon>Opitutaceae</taxon>
        <taxon>Rariglobus</taxon>
    </lineage>
</organism>
<sequence>MKYLTLLLLLPSFLLGAPRSESYSASDGSLVVSCFNDSGAPLRFTIICEGWSTDGDGSWNLDQSSIVGSGWFSAAQKGRKEKVGGQTIGKEAIEKMKEKYHKVTYKVVLEWSDKPISEWENPESVISYIRIK</sequence>
<reference evidence="2 3" key="1">
    <citation type="submission" date="2019-07" db="EMBL/GenBank/DDBJ databases">
        <title>Description of 53C-WASEF.</title>
        <authorList>
            <person name="Pitt A."/>
            <person name="Hahn M.W."/>
        </authorList>
    </citation>
    <scope>NUCLEOTIDE SEQUENCE [LARGE SCALE GENOMIC DNA]</scope>
    <source>
        <strain evidence="2 3">53C-WASEF</strain>
    </source>
</reference>
<dbReference type="AlphaFoldDB" id="A0A556QPP2"/>
<keyword evidence="1" id="KW-0732">Signal</keyword>
<feature type="chain" id="PRO_5022244726" description="Proteinase inhibitor I42 chagasin domain-containing protein" evidence="1">
    <location>
        <begin position="18"/>
        <end position="132"/>
    </location>
</feature>
<dbReference type="EMBL" id="VMBG01000001">
    <property type="protein sequence ID" value="TSJ78613.1"/>
    <property type="molecule type" value="Genomic_DNA"/>
</dbReference>
<feature type="signal peptide" evidence="1">
    <location>
        <begin position="1"/>
        <end position="17"/>
    </location>
</feature>